<dbReference type="PANTHER" id="PTHR44366">
    <property type="entry name" value="UDP-N-ACETYLGLUCOSAMINE--PEPTIDE N-ACETYLGLUCOSAMINYLTRANSFERASE 110 KDA SUBUNIT"/>
    <property type="match status" value="1"/>
</dbReference>
<dbReference type="OrthoDB" id="9766710at2"/>
<dbReference type="InterPro" id="IPR011990">
    <property type="entry name" value="TPR-like_helical_dom_sf"/>
</dbReference>
<protein>
    <submittedName>
        <fullName evidence="4">Tetratricopeptide TPR_4</fullName>
    </submittedName>
</protein>
<sequence length="594" mass="65264">MDYYGLMVQSHRFRATLVTAALVASAATGLAQSPPEQERKNPQSSESSASSAELGAELFYEIFLGELTTQSGDPGAGYALMLEAARRSGESALYRRAADIALQARSGEYALAAARAWKEAQPDSREANRYTLQILIALNRIEETPELLRQELAQMPNASRAAALSAIPQLYGRAGDKALAARVVEQGLSAELLHPATGPVAWTSLGRMRLAAGDKGGALEAARRALALDSANEGATLLLLELMEEGVAEAETSVTAQLARNSAPDLRTAYARVLLGQQRYAAAREQLETVTRDKPDQKEAWLALATLQLQDNRLPEAEKSLQRFIELTSAASMDPDIQQRGLTQAYLLYAQISEKKKDYAAAESWLARIDKPEELLSAQRRRASLLAHQGKLEQARALLRALPGNTPDQIRTKLQAEVQLLQEMRLFKEALSIQAELVAQAPDDNELVYDQAMLAEKSGDLPLMEQLLKQLIARQPDYHHAYNALGYSLAERGIRLEEARGLIGKALEYAPNDPFITDSLGWVEFRLGNRAEAVRLLSNAFKSRPDAEIAAHLGEVLWTSGDRERAAEVWREGLRLNPDNETLQETLKRLGAKP</sequence>
<evidence type="ECO:0000256" key="3">
    <source>
        <dbReference type="SAM" id="SignalP"/>
    </source>
</evidence>
<keyword evidence="5" id="KW-1185">Reference proteome</keyword>
<evidence type="ECO:0000256" key="1">
    <source>
        <dbReference type="PROSITE-ProRule" id="PRU00339"/>
    </source>
</evidence>
<dbReference type="PANTHER" id="PTHR44366:SF1">
    <property type="entry name" value="UDP-N-ACETYLGLUCOSAMINE--PEPTIDE N-ACETYLGLUCOSAMINYLTRANSFERASE 110 KDA SUBUNIT"/>
    <property type="match status" value="1"/>
</dbReference>
<dbReference type="SMART" id="SM00028">
    <property type="entry name" value="TPR"/>
    <property type="match status" value="5"/>
</dbReference>
<dbReference type="InterPro" id="IPR019734">
    <property type="entry name" value="TPR_rpt"/>
</dbReference>
<feature type="repeat" description="TPR" evidence="1">
    <location>
        <begin position="199"/>
        <end position="232"/>
    </location>
</feature>
<evidence type="ECO:0000256" key="2">
    <source>
        <dbReference type="SAM" id="MobiDB-lite"/>
    </source>
</evidence>
<dbReference type="SUPFAM" id="SSF81901">
    <property type="entry name" value="HCP-like"/>
    <property type="match status" value="1"/>
</dbReference>
<feature type="repeat" description="TPR" evidence="1">
    <location>
        <begin position="547"/>
        <end position="580"/>
    </location>
</feature>
<dbReference type="PROSITE" id="PS50005">
    <property type="entry name" value="TPR"/>
    <property type="match status" value="2"/>
</dbReference>
<dbReference type="Pfam" id="PF13432">
    <property type="entry name" value="TPR_16"/>
    <property type="match status" value="3"/>
</dbReference>
<dbReference type="PATRIC" id="fig|573060.9.peg.3836"/>
<gene>
    <name evidence="4" type="ORF">AcdelDRAFT_1350</name>
</gene>
<feature type="region of interest" description="Disordered" evidence="2">
    <location>
        <begin position="29"/>
        <end position="48"/>
    </location>
</feature>
<name>C5T370_ACIDE</name>
<organism evidence="4 5">
    <name type="scientific">Acidovorax delafieldii 2AN</name>
    <dbReference type="NCBI Taxonomy" id="573060"/>
    <lineage>
        <taxon>Bacteria</taxon>
        <taxon>Pseudomonadati</taxon>
        <taxon>Pseudomonadota</taxon>
        <taxon>Betaproteobacteria</taxon>
        <taxon>Burkholderiales</taxon>
        <taxon>Comamonadaceae</taxon>
        <taxon>Acidovorax</taxon>
    </lineage>
</organism>
<feature type="chain" id="PRO_5002955556" evidence="3">
    <location>
        <begin position="27"/>
        <end position="594"/>
    </location>
</feature>
<comment type="caution">
    <text evidence="4">The sequence shown here is derived from an EMBL/GenBank/DDBJ whole genome shotgun (WGS) entry which is preliminary data.</text>
</comment>
<keyword evidence="1" id="KW-0802">TPR repeat</keyword>
<reference evidence="4 5" key="1">
    <citation type="submission" date="2009-05" db="EMBL/GenBank/DDBJ databases">
        <title>The draft genome of Acidovorax delafieldii 2AN.</title>
        <authorList>
            <consortium name="US DOE Joint Genome Institute (JGI-PGF)"/>
            <person name="Lucas S."/>
            <person name="Copeland A."/>
            <person name="Lapidus A."/>
            <person name="Glavina del Rio T."/>
            <person name="Tice H."/>
            <person name="Bruce D."/>
            <person name="Goodwin L."/>
            <person name="Pitluck S."/>
            <person name="Larimer F."/>
            <person name="Land M.L."/>
            <person name="Hauser L."/>
            <person name="Shelobolina E.S."/>
            <person name="Picardal F."/>
            <person name="Roden E."/>
            <person name="Emerson D."/>
        </authorList>
    </citation>
    <scope>NUCLEOTIDE SEQUENCE [LARGE SCALE GENOMIC DNA]</scope>
    <source>
        <strain evidence="4 5">2AN</strain>
    </source>
</reference>
<dbReference type="SUPFAM" id="SSF48452">
    <property type="entry name" value="TPR-like"/>
    <property type="match status" value="1"/>
</dbReference>
<dbReference type="RefSeq" id="WP_005794767.1">
    <property type="nucleotide sequence ID" value="NZ_ACQT01000027.1"/>
</dbReference>
<dbReference type="Proteomes" id="UP000003856">
    <property type="component" value="Unassembled WGS sequence"/>
</dbReference>
<proteinExistence type="predicted"/>
<dbReference type="InterPro" id="IPR037919">
    <property type="entry name" value="OGT"/>
</dbReference>
<dbReference type="EMBL" id="ACQT01000027">
    <property type="protein sequence ID" value="EER61093.1"/>
    <property type="molecule type" value="Genomic_DNA"/>
</dbReference>
<evidence type="ECO:0000313" key="5">
    <source>
        <dbReference type="Proteomes" id="UP000003856"/>
    </source>
</evidence>
<dbReference type="AlphaFoldDB" id="C5T370"/>
<keyword evidence="3" id="KW-0732">Signal</keyword>
<dbReference type="Gene3D" id="1.25.40.10">
    <property type="entry name" value="Tetratricopeptide repeat domain"/>
    <property type="match status" value="2"/>
</dbReference>
<accession>C5T370</accession>
<feature type="signal peptide" evidence="3">
    <location>
        <begin position="1"/>
        <end position="26"/>
    </location>
</feature>
<evidence type="ECO:0000313" key="4">
    <source>
        <dbReference type="EMBL" id="EER61093.1"/>
    </source>
</evidence>
<dbReference type="GO" id="GO:0006493">
    <property type="term" value="P:protein O-linked glycosylation"/>
    <property type="evidence" value="ECO:0007669"/>
    <property type="project" value="InterPro"/>
</dbReference>
<dbReference type="GO" id="GO:0097363">
    <property type="term" value="F:protein O-acetylglucosaminyltransferase activity"/>
    <property type="evidence" value="ECO:0007669"/>
    <property type="project" value="TreeGrafter"/>
</dbReference>